<evidence type="ECO:0000313" key="2">
    <source>
        <dbReference type="EMBL" id="GAA4159854.1"/>
    </source>
</evidence>
<dbReference type="RefSeq" id="WP_344791133.1">
    <property type="nucleotide sequence ID" value="NZ_BAABBV010000001.1"/>
</dbReference>
<proteinExistence type="predicted"/>
<accession>A0ABP7ZJ93</accession>
<comment type="caution">
    <text evidence="2">The sequence shown here is derived from an EMBL/GenBank/DDBJ whole genome shotgun (WGS) entry which is preliminary data.</text>
</comment>
<dbReference type="Pfam" id="PF04073">
    <property type="entry name" value="tRNA_edit"/>
    <property type="match status" value="1"/>
</dbReference>
<protein>
    <submittedName>
        <fullName evidence="2">YbaK/EbsC family protein</fullName>
    </submittedName>
</protein>
<dbReference type="Proteomes" id="UP001415169">
    <property type="component" value="Unassembled WGS sequence"/>
</dbReference>
<feature type="domain" description="YbaK/aminoacyl-tRNA synthetase-associated" evidence="1">
    <location>
        <begin position="32"/>
        <end position="147"/>
    </location>
</feature>
<sequence length="160" mass="16688">MVNTDHPAVDRVRAALAEHGLTPEITWFEVGTPTAAAAAEALGTTVGAIANSLVFTLDGEPILVMTSGAHRVDTEWLGERLGGTIERASKDVVKEATGQTIGGVAPVGHPAPVRTFVDVALRQYEVLWAAAGHAHTVFPLSYAELLRVTGGTEVEVAPTA</sequence>
<organism evidence="2 3">
    <name type="scientific">Gryllotalpicola daejeonensis</name>
    <dbReference type="NCBI Taxonomy" id="993087"/>
    <lineage>
        <taxon>Bacteria</taxon>
        <taxon>Bacillati</taxon>
        <taxon>Actinomycetota</taxon>
        <taxon>Actinomycetes</taxon>
        <taxon>Micrococcales</taxon>
        <taxon>Microbacteriaceae</taxon>
        <taxon>Gryllotalpicola</taxon>
    </lineage>
</organism>
<dbReference type="EMBL" id="BAABBV010000001">
    <property type="protein sequence ID" value="GAA4159854.1"/>
    <property type="molecule type" value="Genomic_DNA"/>
</dbReference>
<dbReference type="InterPro" id="IPR007214">
    <property type="entry name" value="YbaK/aa-tRNA-synth-assoc-dom"/>
</dbReference>
<gene>
    <name evidence="2" type="ORF">GCM10022286_14970</name>
</gene>
<evidence type="ECO:0000313" key="3">
    <source>
        <dbReference type="Proteomes" id="UP001415169"/>
    </source>
</evidence>
<dbReference type="InterPro" id="IPR036754">
    <property type="entry name" value="YbaK/aa-tRNA-synt-asso_dom_sf"/>
</dbReference>
<keyword evidence="3" id="KW-1185">Reference proteome</keyword>
<dbReference type="CDD" id="cd04333">
    <property type="entry name" value="ProX_deacylase"/>
    <property type="match status" value="1"/>
</dbReference>
<evidence type="ECO:0000259" key="1">
    <source>
        <dbReference type="Pfam" id="PF04073"/>
    </source>
</evidence>
<dbReference type="SUPFAM" id="SSF55826">
    <property type="entry name" value="YbaK/ProRS associated domain"/>
    <property type="match status" value="1"/>
</dbReference>
<dbReference type="Gene3D" id="3.90.960.10">
    <property type="entry name" value="YbaK/aminoacyl-tRNA synthetase-associated domain"/>
    <property type="match status" value="1"/>
</dbReference>
<dbReference type="PANTHER" id="PTHR30411:SF1">
    <property type="entry name" value="CYTOPLASMIC PROTEIN"/>
    <property type="match status" value="1"/>
</dbReference>
<reference evidence="2" key="2">
    <citation type="submission" date="2023-12" db="EMBL/GenBank/DDBJ databases">
        <authorList>
            <person name="Sun Q."/>
            <person name="Inoue M."/>
        </authorList>
    </citation>
    <scope>NUCLEOTIDE SEQUENCE</scope>
    <source>
        <strain evidence="2">JCM 17590</strain>
    </source>
</reference>
<reference evidence="2" key="1">
    <citation type="journal article" date="2014" name="Int. J. Syst. Evol. Microbiol.">
        <title>Complete genome of a new Firmicutes species belonging to the dominant human colonic microbiota ('Ruminococcus bicirculans') reveals two chromosomes and a selective capacity to utilize plant glucans.</title>
        <authorList>
            <consortium name="NISC Comparative Sequencing Program"/>
            <person name="Wegmann U."/>
            <person name="Louis P."/>
            <person name="Goesmann A."/>
            <person name="Henrissat B."/>
            <person name="Duncan S.H."/>
            <person name="Flint H.J."/>
        </authorList>
    </citation>
    <scope>NUCLEOTIDE SEQUENCE</scope>
    <source>
        <strain evidence="2">JCM 17590</strain>
    </source>
</reference>
<dbReference type="PANTHER" id="PTHR30411">
    <property type="entry name" value="CYTOPLASMIC PROTEIN"/>
    <property type="match status" value="1"/>
</dbReference>
<name>A0ABP7ZJ93_9MICO</name>